<organism evidence="6 9">
    <name type="scientific">Cardamine amara subsp. amara</name>
    <dbReference type="NCBI Taxonomy" id="228776"/>
    <lineage>
        <taxon>Eukaryota</taxon>
        <taxon>Viridiplantae</taxon>
        <taxon>Streptophyta</taxon>
        <taxon>Embryophyta</taxon>
        <taxon>Tracheophyta</taxon>
        <taxon>Spermatophyta</taxon>
        <taxon>Magnoliopsida</taxon>
        <taxon>eudicotyledons</taxon>
        <taxon>Gunneridae</taxon>
        <taxon>Pentapetalae</taxon>
        <taxon>rosids</taxon>
        <taxon>malvids</taxon>
        <taxon>Brassicales</taxon>
        <taxon>Brassicaceae</taxon>
        <taxon>Cardamineae</taxon>
        <taxon>Cardamine</taxon>
    </lineage>
</organism>
<accession>A0ABD0ZL13</accession>
<evidence type="ECO:0000256" key="3">
    <source>
        <dbReference type="ARBA" id="ARBA00023242"/>
    </source>
</evidence>
<dbReference type="Pfam" id="PF15699">
    <property type="entry name" value="NPR1_interact"/>
    <property type="match status" value="1"/>
</dbReference>
<dbReference type="AlphaFoldDB" id="A0ABD0ZL13"/>
<dbReference type="PANTHER" id="PTHR33669">
    <property type="entry name" value="PROTEIN NEGATIVE REGULATOR OF RESISTANCE"/>
    <property type="match status" value="1"/>
</dbReference>
<evidence type="ECO:0000313" key="8">
    <source>
        <dbReference type="EMBL" id="KAL1225507.1"/>
    </source>
</evidence>
<comment type="caution">
    <text evidence="6">The sequence shown here is derived from an EMBL/GenBank/DDBJ whole genome shotgun (WGS) entry which is preliminary data.</text>
</comment>
<comment type="subcellular location">
    <subcellularLocation>
        <location evidence="1">Nucleus</location>
    </subcellularLocation>
</comment>
<name>A0ABD0ZL13_CARAN</name>
<protein>
    <submittedName>
        <fullName evidence="6">Protein NIM1-INTERACTING 3</fullName>
    </submittedName>
</protein>
<dbReference type="InterPro" id="IPR031425">
    <property type="entry name" value="NPR1/NH1-interacting"/>
</dbReference>
<sequence>MDRDRKRIKMEKEEDEEKNMEKLYTVLKNAREMRKYVISSMETKRQEEERARVQRFPSFQPEDFIFMNGVEANNHEKAANASSSTSKYVSKEEQEGSEINICLDLNLSL</sequence>
<gene>
    <name evidence="8" type="ORF">V5N11_003424</name>
    <name evidence="6" type="ORF">V5N11_021095</name>
    <name evidence="7" type="ORF">V5N11_031354</name>
</gene>
<comment type="similarity">
    <text evidence="2">Belongs to the NPR1-interactor family.</text>
</comment>
<dbReference type="EMBL" id="JBANAX010000730">
    <property type="protein sequence ID" value="KAL1195341.1"/>
    <property type="molecule type" value="Genomic_DNA"/>
</dbReference>
<evidence type="ECO:0000256" key="4">
    <source>
        <dbReference type="SAM" id="Coils"/>
    </source>
</evidence>
<feature type="coiled-coil region" evidence="4">
    <location>
        <begin position="3"/>
        <end position="33"/>
    </location>
</feature>
<dbReference type="Proteomes" id="UP001558713">
    <property type="component" value="Unassembled WGS sequence"/>
</dbReference>
<evidence type="ECO:0000313" key="6">
    <source>
        <dbReference type="EMBL" id="KAL1195341.1"/>
    </source>
</evidence>
<feature type="region of interest" description="Disordered" evidence="5">
    <location>
        <begin position="76"/>
        <end position="96"/>
    </location>
</feature>
<evidence type="ECO:0000256" key="5">
    <source>
        <dbReference type="SAM" id="MobiDB-lite"/>
    </source>
</evidence>
<keyword evidence="4" id="KW-0175">Coiled coil</keyword>
<proteinExistence type="inferred from homology"/>
<reference evidence="6 9" key="1">
    <citation type="submission" date="2024-04" db="EMBL/GenBank/DDBJ databases">
        <title>Genome assembly C_amara_ONT_v2.</title>
        <authorList>
            <person name="Yant L."/>
            <person name="Moore C."/>
            <person name="Slenker M."/>
        </authorList>
    </citation>
    <scope>NUCLEOTIDE SEQUENCE [LARGE SCALE GENOMIC DNA]</scope>
    <source>
        <tissue evidence="6">Leaf</tissue>
    </source>
</reference>
<evidence type="ECO:0000313" key="7">
    <source>
        <dbReference type="EMBL" id="KAL1225207.1"/>
    </source>
</evidence>
<keyword evidence="3" id="KW-0539">Nucleus</keyword>
<dbReference type="GO" id="GO:0005634">
    <property type="term" value="C:nucleus"/>
    <property type="evidence" value="ECO:0007669"/>
    <property type="project" value="UniProtKB-SubCell"/>
</dbReference>
<dbReference type="EMBL" id="JBANAX010000039">
    <property type="protein sequence ID" value="KAL1225207.1"/>
    <property type="molecule type" value="Genomic_DNA"/>
</dbReference>
<keyword evidence="9" id="KW-1185">Reference proteome</keyword>
<evidence type="ECO:0000256" key="1">
    <source>
        <dbReference type="ARBA" id="ARBA00004123"/>
    </source>
</evidence>
<dbReference type="PANTHER" id="PTHR33669:SF26">
    <property type="entry name" value="PROTEIN NIM1-INTERACTING 3"/>
    <property type="match status" value="1"/>
</dbReference>
<evidence type="ECO:0000256" key="2">
    <source>
        <dbReference type="ARBA" id="ARBA00009937"/>
    </source>
</evidence>
<dbReference type="EMBL" id="JBANAX010000029">
    <property type="protein sequence ID" value="KAL1225507.1"/>
    <property type="molecule type" value="Genomic_DNA"/>
</dbReference>
<evidence type="ECO:0000313" key="9">
    <source>
        <dbReference type="Proteomes" id="UP001558713"/>
    </source>
</evidence>